<sequence>MFNTRSEKVLQAPSILSLIRANCCTTCLSSDRRLYPIKAYLPELRYVCKEVSFSVDNTICYECKAILTKILTFRQRAVEAMNVLLSLGQVNSLKKGAEINIDSLSSLTCSNIKNTFDAEYDLTYNIIPIELKQESDEEASIKIENVDKCDGISDDDDDREPLSGPRTEGSVEAESLLTPWKVEAESVSAECKEEQEQSDDNEKPSKSLASENKPLASRKLSNSFIYSNTDQPSSSLAENERAYDIKLFSSYAELTAFREASKKPTLAGRVYKCETCIIAFAKKELFDKHKKLHDKQRGPFMCRFCELRFTLRSACEEHVNSHYRHYTCRFCAYRHHSESQMQWHIRRYHKAHECRECNIKFTRYYTYNKHLKRVHGEVIQCDFCSKIFTAKEALKRHITNIHQGLAPVYECNVCEKKYKSKVNFKNHTKAAHSTNDDAAPPAYCVDCKQHFKNESILKLHLQMSKKHAAPRYECDHCGVKSVNKAGLQYHIDSTHMKIPRYECETCDQKFITIISLRRHKQNAHGGKKAAVKKHVCHVCGKEFTIKKSLAEHMNTHSGLRPFKCNVCGDTFAYSAALYTHNKLKHLKIKPESWKKKKTAN</sequence>
<evidence type="ECO:0000256" key="4">
    <source>
        <dbReference type="ARBA" id="ARBA00022833"/>
    </source>
</evidence>
<keyword evidence="1" id="KW-0479">Metal-binding</keyword>
<dbReference type="Proteomes" id="UP000653454">
    <property type="component" value="Unassembled WGS sequence"/>
</dbReference>
<evidence type="ECO:0000256" key="6">
    <source>
        <dbReference type="SAM" id="MobiDB-lite"/>
    </source>
</evidence>
<gene>
    <name evidence="8" type="ORF">PLXY2_LOCUS6976</name>
</gene>
<dbReference type="AlphaFoldDB" id="A0A8S4EX78"/>
<dbReference type="InterPro" id="IPR012934">
    <property type="entry name" value="Znf_AD"/>
</dbReference>
<feature type="domain" description="C2H2-type" evidence="7">
    <location>
        <begin position="534"/>
        <end position="561"/>
    </location>
</feature>
<evidence type="ECO:0000256" key="5">
    <source>
        <dbReference type="PROSITE-ProRule" id="PRU00042"/>
    </source>
</evidence>
<feature type="region of interest" description="Disordered" evidence="6">
    <location>
        <begin position="187"/>
        <end position="212"/>
    </location>
</feature>
<keyword evidence="9" id="KW-1185">Reference proteome</keyword>
<name>A0A8S4EX78_PLUXY</name>
<keyword evidence="4" id="KW-0862">Zinc</keyword>
<evidence type="ECO:0000259" key="7">
    <source>
        <dbReference type="PROSITE" id="PS50157"/>
    </source>
</evidence>
<dbReference type="GO" id="GO:0005634">
    <property type="term" value="C:nucleus"/>
    <property type="evidence" value="ECO:0007669"/>
    <property type="project" value="InterPro"/>
</dbReference>
<dbReference type="Pfam" id="PF00096">
    <property type="entry name" value="zf-C2H2"/>
    <property type="match status" value="2"/>
</dbReference>
<evidence type="ECO:0000256" key="3">
    <source>
        <dbReference type="ARBA" id="ARBA00022771"/>
    </source>
</evidence>
<reference evidence="8" key="1">
    <citation type="submission" date="2020-11" db="EMBL/GenBank/DDBJ databases">
        <authorList>
            <person name="Whiteford S."/>
        </authorList>
    </citation>
    <scope>NUCLEOTIDE SEQUENCE</scope>
</reference>
<dbReference type="PROSITE" id="PS50157">
    <property type="entry name" value="ZINC_FINGER_C2H2_2"/>
    <property type="match status" value="7"/>
</dbReference>
<protein>
    <submittedName>
        <fullName evidence="8">(diamondback moth) hypothetical protein</fullName>
    </submittedName>
</protein>
<dbReference type="PANTHER" id="PTHR24379">
    <property type="entry name" value="KRAB AND ZINC FINGER DOMAIN-CONTAINING"/>
    <property type="match status" value="1"/>
</dbReference>
<evidence type="ECO:0000256" key="1">
    <source>
        <dbReference type="ARBA" id="ARBA00022723"/>
    </source>
</evidence>
<dbReference type="SMART" id="SM00868">
    <property type="entry name" value="zf-AD"/>
    <property type="match status" value="1"/>
</dbReference>
<dbReference type="PANTHER" id="PTHR24379:SF121">
    <property type="entry name" value="C2H2-TYPE DOMAIN-CONTAINING PROTEIN"/>
    <property type="match status" value="1"/>
</dbReference>
<feature type="domain" description="C2H2-type" evidence="7">
    <location>
        <begin position="501"/>
        <end position="529"/>
    </location>
</feature>
<dbReference type="InterPro" id="IPR013087">
    <property type="entry name" value="Znf_C2H2_type"/>
</dbReference>
<evidence type="ECO:0000313" key="9">
    <source>
        <dbReference type="Proteomes" id="UP000653454"/>
    </source>
</evidence>
<dbReference type="GO" id="GO:0008270">
    <property type="term" value="F:zinc ion binding"/>
    <property type="evidence" value="ECO:0007669"/>
    <property type="project" value="UniProtKB-KW"/>
</dbReference>
<keyword evidence="2" id="KW-0677">Repeat</keyword>
<evidence type="ECO:0000313" key="8">
    <source>
        <dbReference type="EMBL" id="CAG9119935.1"/>
    </source>
</evidence>
<feature type="domain" description="C2H2-type" evidence="7">
    <location>
        <begin position="562"/>
        <end position="590"/>
    </location>
</feature>
<dbReference type="EMBL" id="CAJHNJ030000023">
    <property type="protein sequence ID" value="CAG9119935.1"/>
    <property type="molecule type" value="Genomic_DNA"/>
</dbReference>
<dbReference type="Gene3D" id="3.30.160.60">
    <property type="entry name" value="Classic Zinc Finger"/>
    <property type="match status" value="6"/>
</dbReference>
<dbReference type="InterPro" id="IPR036236">
    <property type="entry name" value="Znf_C2H2_sf"/>
</dbReference>
<dbReference type="PROSITE" id="PS00028">
    <property type="entry name" value="ZINC_FINGER_C2H2_1"/>
    <property type="match status" value="8"/>
</dbReference>
<feature type="domain" description="C2H2-type" evidence="7">
    <location>
        <begin position="379"/>
        <end position="407"/>
    </location>
</feature>
<organism evidence="8 9">
    <name type="scientific">Plutella xylostella</name>
    <name type="common">Diamondback moth</name>
    <name type="synonym">Plutella maculipennis</name>
    <dbReference type="NCBI Taxonomy" id="51655"/>
    <lineage>
        <taxon>Eukaryota</taxon>
        <taxon>Metazoa</taxon>
        <taxon>Ecdysozoa</taxon>
        <taxon>Arthropoda</taxon>
        <taxon>Hexapoda</taxon>
        <taxon>Insecta</taxon>
        <taxon>Pterygota</taxon>
        <taxon>Neoptera</taxon>
        <taxon>Endopterygota</taxon>
        <taxon>Lepidoptera</taxon>
        <taxon>Glossata</taxon>
        <taxon>Ditrysia</taxon>
        <taxon>Yponomeutoidea</taxon>
        <taxon>Plutellidae</taxon>
        <taxon>Plutella</taxon>
    </lineage>
</organism>
<proteinExistence type="predicted"/>
<feature type="domain" description="C2H2-type" evidence="7">
    <location>
        <begin position="409"/>
        <end position="437"/>
    </location>
</feature>
<feature type="compositionally biased region" description="Basic and acidic residues" evidence="6">
    <location>
        <begin position="190"/>
        <end position="205"/>
    </location>
</feature>
<evidence type="ECO:0000256" key="2">
    <source>
        <dbReference type="ARBA" id="ARBA00022737"/>
    </source>
</evidence>
<feature type="domain" description="C2H2-type" evidence="7">
    <location>
        <begin position="271"/>
        <end position="298"/>
    </location>
</feature>
<comment type="caution">
    <text evidence="8">The sequence shown here is derived from an EMBL/GenBank/DDBJ whole genome shotgun (WGS) entry which is preliminary data.</text>
</comment>
<feature type="region of interest" description="Disordered" evidence="6">
    <location>
        <begin position="144"/>
        <end position="175"/>
    </location>
</feature>
<feature type="domain" description="C2H2-type" evidence="7">
    <location>
        <begin position="352"/>
        <end position="375"/>
    </location>
</feature>
<keyword evidence="3 5" id="KW-0863">Zinc-finger</keyword>
<dbReference type="SMART" id="SM00355">
    <property type="entry name" value="ZnF_C2H2"/>
    <property type="match status" value="11"/>
</dbReference>
<accession>A0A8S4EX78</accession>
<dbReference type="SUPFAM" id="SSF57667">
    <property type="entry name" value="beta-beta-alpha zinc fingers"/>
    <property type="match status" value="4"/>
</dbReference>